<dbReference type="EMBL" id="JAVKPK010000003">
    <property type="protein sequence ID" value="MDR7664507.1"/>
    <property type="molecule type" value="Genomic_DNA"/>
</dbReference>
<accession>A0ABU2CXN7</accession>
<organism evidence="2 3">
    <name type="scientific">Methanosarcina baikalica</name>
    <dbReference type="NCBI Taxonomy" id="3073890"/>
    <lineage>
        <taxon>Archaea</taxon>
        <taxon>Methanobacteriati</taxon>
        <taxon>Methanobacteriota</taxon>
        <taxon>Stenosarchaea group</taxon>
        <taxon>Methanomicrobia</taxon>
        <taxon>Methanosarcinales</taxon>
        <taxon>Methanosarcinaceae</taxon>
        <taxon>Methanosarcina</taxon>
    </lineage>
</organism>
<gene>
    <name evidence="2" type="ORF">RG963_01655</name>
</gene>
<keyword evidence="3" id="KW-1185">Reference proteome</keyword>
<reference evidence="3" key="1">
    <citation type="submission" date="2023-07" db="EMBL/GenBank/DDBJ databases">
        <title>Whole-genome sequencing of a new Methanosarcina sp. Z-7115.</title>
        <authorList>
            <person name="Zhilina T.N."/>
            <person name="Merkel A.Y."/>
        </authorList>
    </citation>
    <scope>NUCLEOTIDE SEQUENCE [LARGE SCALE GENOMIC DNA]</scope>
    <source>
        <strain evidence="3">Z-7115</strain>
    </source>
</reference>
<feature type="compositionally biased region" description="Basic and acidic residues" evidence="1">
    <location>
        <begin position="41"/>
        <end position="64"/>
    </location>
</feature>
<protein>
    <submittedName>
        <fullName evidence="2">Uncharacterized protein</fullName>
    </submittedName>
</protein>
<feature type="region of interest" description="Disordered" evidence="1">
    <location>
        <begin position="37"/>
        <end position="64"/>
    </location>
</feature>
<dbReference type="RefSeq" id="WP_310574533.1">
    <property type="nucleotide sequence ID" value="NZ_JAVKPK010000003.1"/>
</dbReference>
<sequence>MLKMKKILGILLAFCFVMSVTAAAVSAAPFDSKNVYNNHNDGNKKYDNHDGNKKYDNHDGNKKYDNHYGKKKYQMKGHWGYKKVKHNKDKHHKSFWYSNDRYWIPAYWYWK</sequence>
<evidence type="ECO:0000313" key="3">
    <source>
        <dbReference type="Proteomes" id="UP001246244"/>
    </source>
</evidence>
<evidence type="ECO:0000256" key="1">
    <source>
        <dbReference type="SAM" id="MobiDB-lite"/>
    </source>
</evidence>
<comment type="caution">
    <text evidence="2">The sequence shown here is derived from an EMBL/GenBank/DDBJ whole genome shotgun (WGS) entry which is preliminary data.</text>
</comment>
<evidence type="ECO:0000313" key="2">
    <source>
        <dbReference type="EMBL" id="MDR7664507.1"/>
    </source>
</evidence>
<name>A0ABU2CXN7_9EURY</name>
<proteinExistence type="predicted"/>
<dbReference type="Proteomes" id="UP001246244">
    <property type="component" value="Unassembled WGS sequence"/>
</dbReference>